<dbReference type="InterPro" id="IPR043128">
    <property type="entry name" value="Rev_trsase/Diguanyl_cyclase"/>
</dbReference>
<evidence type="ECO:0000313" key="3">
    <source>
        <dbReference type="EMBL" id="GEX55903.1"/>
    </source>
</evidence>
<dbReference type="EMBL" id="BKCJ010115564">
    <property type="protein sequence ID" value="GEX55903.1"/>
    <property type="molecule type" value="Genomic_DNA"/>
</dbReference>
<dbReference type="SUPFAM" id="SSF56672">
    <property type="entry name" value="DNA/RNA polymerases"/>
    <property type="match status" value="1"/>
</dbReference>
<dbReference type="PANTHER" id="PTHR48475:SF2">
    <property type="entry name" value="RIBONUCLEASE H"/>
    <property type="match status" value="1"/>
</dbReference>
<name>A0A699H7M5_TANCI</name>
<accession>A0A699H7M5</accession>
<gene>
    <name evidence="3" type="ORF">Tci_327878</name>
</gene>
<organism evidence="3">
    <name type="scientific">Tanacetum cinerariifolium</name>
    <name type="common">Dalmatian daisy</name>
    <name type="synonym">Chrysanthemum cinerariifolium</name>
    <dbReference type="NCBI Taxonomy" id="118510"/>
    <lineage>
        <taxon>Eukaryota</taxon>
        <taxon>Viridiplantae</taxon>
        <taxon>Streptophyta</taxon>
        <taxon>Embryophyta</taxon>
        <taxon>Tracheophyta</taxon>
        <taxon>Spermatophyta</taxon>
        <taxon>Magnoliopsida</taxon>
        <taxon>eudicotyledons</taxon>
        <taxon>Gunneridae</taxon>
        <taxon>Pentapetalae</taxon>
        <taxon>asterids</taxon>
        <taxon>campanulids</taxon>
        <taxon>Asterales</taxon>
        <taxon>Asteraceae</taxon>
        <taxon>Asteroideae</taxon>
        <taxon>Anthemideae</taxon>
        <taxon>Anthemidinae</taxon>
        <taxon>Tanacetum</taxon>
    </lineage>
</organism>
<dbReference type="GO" id="GO:0003964">
    <property type="term" value="F:RNA-directed DNA polymerase activity"/>
    <property type="evidence" value="ECO:0007669"/>
    <property type="project" value="UniProtKB-KW"/>
</dbReference>
<dbReference type="Pfam" id="PF17919">
    <property type="entry name" value="RT_RNaseH_2"/>
    <property type="match status" value="1"/>
</dbReference>
<keyword evidence="3" id="KW-0695">RNA-directed DNA polymerase</keyword>
<evidence type="ECO:0000259" key="2">
    <source>
        <dbReference type="Pfam" id="PF17919"/>
    </source>
</evidence>
<dbReference type="InterPro" id="IPR043502">
    <property type="entry name" value="DNA/RNA_pol_sf"/>
</dbReference>
<feature type="domain" description="Reverse transcriptase/retrotransposon-derived protein RNase H-like" evidence="2">
    <location>
        <begin position="808"/>
        <end position="881"/>
    </location>
</feature>
<protein>
    <submittedName>
        <fullName evidence="3">Reverse transcriptase domain-containing protein</fullName>
    </submittedName>
</protein>
<dbReference type="InterPro" id="IPR041577">
    <property type="entry name" value="RT_RNaseH_2"/>
</dbReference>
<dbReference type="PANTHER" id="PTHR48475">
    <property type="entry name" value="RIBONUCLEASE H"/>
    <property type="match status" value="1"/>
</dbReference>
<reference evidence="3" key="1">
    <citation type="journal article" date="2019" name="Sci. Rep.">
        <title>Draft genome of Tanacetum cinerariifolium, the natural source of mosquito coil.</title>
        <authorList>
            <person name="Yamashiro T."/>
            <person name="Shiraishi A."/>
            <person name="Satake H."/>
            <person name="Nakayama K."/>
        </authorList>
    </citation>
    <scope>NUCLEOTIDE SEQUENCE</scope>
</reference>
<comment type="caution">
    <text evidence="3">The sequence shown here is derived from an EMBL/GenBank/DDBJ whole genome shotgun (WGS) entry which is preliminary data.</text>
</comment>
<keyword evidence="3" id="KW-0808">Transferase</keyword>
<dbReference type="Gene3D" id="3.30.70.270">
    <property type="match status" value="1"/>
</dbReference>
<evidence type="ECO:0000256" key="1">
    <source>
        <dbReference type="SAM" id="MobiDB-lite"/>
    </source>
</evidence>
<dbReference type="AlphaFoldDB" id="A0A699H7M5"/>
<feature type="compositionally biased region" description="Basic and acidic residues" evidence="1">
    <location>
        <begin position="302"/>
        <end position="318"/>
    </location>
</feature>
<keyword evidence="3" id="KW-0548">Nucleotidyltransferase</keyword>
<sequence>MSAMANTTLIMTTVTKTATKEKTPNGEETASRINILDFCEEHYEDILPVMNKIRRNKRRKAIEGKVHSNDLATLNRQSRLSPGRTGNTLEMIPTVEVFLINKTLLLAEIVLETEAAPTTSKNHMVIPALIEHGTNRRKPTYEEDLAVPWSCEEVDPFTPRIRNFKSLRKTQMPNNVKTYDGTGDPEDHVKIFQAAAQVERWAMPTWCHMFNSTLIGTVRQKKYVKDPMEIHNIKQKDGETIEEFMHGVNNPELIKRLNEHVPKTLEEMMTAAAAFIRGETAVASKKKVHTPWKSQDLPKWQNSERRSDFRSQPRDGRGSKKFTPFTRMPKEIFVAESGKFKPPPPMVTLAEKRSSTKFCELHNDKGHNTNECVELRKQIEELVRVGKLSHFIKEIRRDKDQQKTGKKDAPVKDKAAAIYMIQPWQRVTRQKVTQSFAHVKEITFLPLAAHKGTWGPLVIEAKISGHAIHRIYVDRGSSMELRLLVTIGDAEHYTRAWMNFMIVRSPSPYNGIIGRPEIREIQAVPSTAHRTLKFPMKGGIVTIRSTFLMPTECTTIAATHKDHSKKAKIHHKNFEVAIHPDFPDQEITTGGTLSIKTRIKLCTLLKRNLDIFAWQPSDMTGVPRSIAEHRLNIREGYSPVRQKKRGQALKRAKAIQVEVQNLVEAEILIVTPFQKSIGRSNPFAATPLSVSWMPIKAIIKYRWPNKMKKRLLSTPVTGINMKLNPKKCTFGAAEGMFLGYMINPKGMKPCLDKTEAVLQLPSPQTIKEVQSLNRKLASLNRFISKSAEKSLPLFKTLKNCIKKSDFHWTPDAEQAFKQLKQHLARLPMLVAPKPDEELIMYLSASYGAISAVLMTERDTVQTPVYFLSRALQTPKLNYTPNGKARHGASLRSLLPGASHRGHHRPAHQAGQILADFLVEKPDDAPLKASVIETPQVPWTLFTDGSSCVDGSSVGLILTSPEGTEFTYALRFQFPACNNEVEYEALIAG</sequence>
<proteinExistence type="predicted"/>
<feature type="region of interest" description="Disordered" evidence="1">
    <location>
        <begin position="286"/>
        <end position="323"/>
    </location>
</feature>